<organism evidence="1">
    <name type="scientific">bioreactor metagenome</name>
    <dbReference type="NCBI Taxonomy" id="1076179"/>
    <lineage>
        <taxon>unclassified sequences</taxon>
        <taxon>metagenomes</taxon>
        <taxon>ecological metagenomes</taxon>
    </lineage>
</organism>
<proteinExistence type="predicted"/>
<gene>
    <name evidence="1" type="ORF">SDC9_90138</name>
</gene>
<sequence>MKAKPLPFCKFRVQHDGHGLLGVVDEPKGRHSPAGEAEIPHQPLFRSKTELAAPKLCGNQIQIGLFVPRNEYKKVIFALRVPQKQVFADFPHALNAGGGHLFNRENGNVLRKLIGDSKPVKPR</sequence>
<dbReference type="EMBL" id="VSSQ01010112">
    <property type="protein sequence ID" value="MPM43464.1"/>
    <property type="molecule type" value="Genomic_DNA"/>
</dbReference>
<reference evidence="1" key="1">
    <citation type="submission" date="2019-08" db="EMBL/GenBank/DDBJ databases">
        <authorList>
            <person name="Kucharzyk K."/>
            <person name="Murdoch R.W."/>
            <person name="Higgins S."/>
            <person name="Loffler F."/>
        </authorList>
    </citation>
    <scope>NUCLEOTIDE SEQUENCE</scope>
</reference>
<name>A0A645A0W3_9ZZZZ</name>
<accession>A0A645A0W3</accession>
<protein>
    <submittedName>
        <fullName evidence="1">Uncharacterized protein</fullName>
    </submittedName>
</protein>
<comment type="caution">
    <text evidence="1">The sequence shown here is derived from an EMBL/GenBank/DDBJ whole genome shotgun (WGS) entry which is preliminary data.</text>
</comment>
<evidence type="ECO:0000313" key="1">
    <source>
        <dbReference type="EMBL" id="MPM43464.1"/>
    </source>
</evidence>
<dbReference type="AlphaFoldDB" id="A0A645A0W3"/>